<protein>
    <submittedName>
        <fullName evidence="1">Uncharacterized protein</fullName>
    </submittedName>
</protein>
<dbReference type="AlphaFoldDB" id="A0A2U8I8J1"/>
<evidence type="ECO:0000313" key="1">
    <source>
        <dbReference type="EMBL" id="AWK15398.1"/>
    </source>
</evidence>
<keyword evidence="2" id="KW-1185">Reference proteome</keyword>
<dbReference type="KEGG" id="fsm:CCS41_09315"/>
<accession>A0A2U8I8J1</accession>
<sequence>MPLPVFSTNELPTIKRRENVQIGFYDLLSQKKEIYDAKITVNKGVVISTMTSPNDNRFILKGKLVQKPLPGRQLQYKYTPIFHHNPTSGHMVDGLIDYLVHNRIIITPIWVNGQYLVFGQGGIFLEGS</sequence>
<evidence type="ECO:0000313" key="2">
    <source>
        <dbReference type="Proteomes" id="UP000261875"/>
    </source>
</evidence>
<dbReference type="EMBL" id="CP021659">
    <property type="protein sequence ID" value="AWK15398.1"/>
    <property type="molecule type" value="Genomic_DNA"/>
</dbReference>
<reference evidence="1 2" key="1">
    <citation type="submission" date="2017-05" db="EMBL/GenBank/DDBJ databases">
        <title>Genome sequence of Candidatus Fukatsuia symbiotica and Candidatus Hamiltonella defensa from Acyrthosiphon pisum strain 5D.</title>
        <authorList>
            <person name="Patel V.A."/>
            <person name="Chevignon G."/>
            <person name="Russell J.A."/>
            <person name="Oliver K.M."/>
        </authorList>
    </citation>
    <scope>NUCLEOTIDE SEQUENCE [LARGE SCALE GENOMIC DNA]</scope>
    <source>
        <strain evidence="1 2">5D</strain>
    </source>
</reference>
<gene>
    <name evidence="1" type="ORF">CCS41_09315</name>
</gene>
<dbReference type="OrthoDB" id="6518708at2"/>
<dbReference type="Proteomes" id="UP000261875">
    <property type="component" value="Chromosome"/>
</dbReference>
<organism evidence="1 2">
    <name type="scientific">Candidatus Fukatsuia symbiotica</name>
    <dbReference type="NCBI Taxonomy" id="1878942"/>
    <lineage>
        <taxon>Bacteria</taxon>
        <taxon>Pseudomonadati</taxon>
        <taxon>Pseudomonadota</taxon>
        <taxon>Gammaproteobacteria</taxon>
        <taxon>Enterobacterales</taxon>
        <taxon>Yersiniaceae</taxon>
        <taxon>Candidatus Fukatsuia</taxon>
    </lineage>
</organism>
<proteinExistence type="predicted"/>
<name>A0A2U8I8J1_9GAMM</name>